<dbReference type="AlphaFoldDB" id="A0A1G8ESZ0"/>
<organism evidence="1 2">
    <name type="scientific">Bacteroides ovatus</name>
    <dbReference type="NCBI Taxonomy" id="28116"/>
    <lineage>
        <taxon>Bacteria</taxon>
        <taxon>Pseudomonadati</taxon>
        <taxon>Bacteroidota</taxon>
        <taxon>Bacteroidia</taxon>
        <taxon>Bacteroidales</taxon>
        <taxon>Bacteroidaceae</taxon>
        <taxon>Bacteroides</taxon>
    </lineage>
</organism>
<sequence length="58" mass="6672">MYEYEELTEVIGAYCSLIVPYRGYTEGIVVGDYGNELVVRLTKGKEIVAYRDEVIVYE</sequence>
<dbReference type="EMBL" id="FNDO01000011">
    <property type="protein sequence ID" value="SDH72947.1"/>
    <property type="molecule type" value="Genomic_DNA"/>
</dbReference>
<name>A0A1G8ESZ0_BACOV</name>
<gene>
    <name evidence="1" type="ORF">SAMN05192582_101174</name>
</gene>
<protein>
    <submittedName>
        <fullName evidence="1">Uncharacterized protein</fullName>
    </submittedName>
</protein>
<reference evidence="1 2" key="1">
    <citation type="submission" date="2016-10" db="EMBL/GenBank/DDBJ databases">
        <authorList>
            <person name="de Groot N.N."/>
        </authorList>
    </citation>
    <scope>NUCLEOTIDE SEQUENCE [LARGE SCALE GENOMIC DNA]</scope>
    <source>
        <strain evidence="1 2">NLAE-zl-C57</strain>
    </source>
</reference>
<accession>A0A1G8ESZ0</accession>
<evidence type="ECO:0000313" key="2">
    <source>
        <dbReference type="Proteomes" id="UP000181870"/>
    </source>
</evidence>
<proteinExistence type="predicted"/>
<dbReference type="Proteomes" id="UP000181870">
    <property type="component" value="Unassembled WGS sequence"/>
</dbReference>
<evidence type="ECO:0000313" key="1">
    <source>
        <dbReference type="EMBL" id="SDH72947.1"/>
    </source>
</evidence>
<dbReference type="RefSeq" id="WP_074636930.1">
    <property type="nucleotide sequence ID" value="NZ_FNDO01000011.1"/>
</dbReference>